<dbReference type="RefSeq" id="WP_273939377.1">
    <property type="nucleotide sequence ID" value="NZ_CP097263.1"/>
</dbReference>
<comment type="caution">
    <text evidence="4">The sequence shown here is derived from an EMBL/GenBank/DDBJ whole genome shotgun (WGS) entry which is preliminary data.</text>
</comment>
<dbReference type="Gene3D" id="3.90.1150.10">
    <property type="entry name" value="Aspartate Aminotransferase, domain 1"/>
    <property type="match status" value="1"/>
</dbReference>
<keyword evidence="4" id="KW-0032">Aminotransferase</keyword>
<protein>
    <submittedName>
        <fullName evidence="4">DegT/DnrJ/EryC1/StrS family aminotransferase</fullName>
    </submittedName>
</protein>
<dbReference type="InterPro" id="IPR015424">
    <property type="entry name" value="PyrdxlP-dep_Trfase"/>
</dbReference>
<dbReference type="EMBL" id="JBHLUD010000001">
    <property type="protein sequence ID" value="MFC0540578.1"/>
    <property type="molecule type" value="Genomic_DNA"/>
</dbReference>
<sequence>MADDIVLVKPVMPAADQVARAVRTVFDSGVITNDGPRVRAFEQQLSARLGSDDLAVCASGTTAIQLACGALRLTGEVIVPAAAFPAVWQAVLRAGAKPVGVDIEPRYLTLDPRAVEAAITPATCAILAVHTFGCPADIDELTRIAARADVPLVFDAATCWGIGYRGRPLLSYGDVATLSLHAMKLTHSVEGGAVVGNGLRVADWIRRLRNFGIGGEGALAQGTNARMSELHAAIGEVVLAESDAEITRRVQVRRWYEDGLHTVDWLTVGAFRPEAGPNVAAMPIMLNADAPVDATTLCQELHQRRIHARAYFTGYYRPSSLRLAGAIPVAHDIANRLVCLPFWGRLTEQHIARVIDALTEIGRHHAPAVHLAGHAAAPVSPGAVGLGGPRGRP</sequence>
<dbReference type="Gene3D" id="3.40.640.10">
    <property type="entry name" value="Type I PLP-dependent aspartate aminotransferase-like (Major domain)"/>
    <property type="match status" value="1"/>
</dbReference>
<accession>A0ABV6MJX1</accession>
<keyword evidence="1 3" id="KW-0663">Pyridoxal phosphate</keyword>
<dbReference type="SUPFAM" id="SSF53383">
    <property type="entry name" value="PLP-dependent transferases"/>
    <property type="match status" value="1"/>
</dbReference>
<keyword evidence="4" id="KW-0808">Transferase</keyword>
<dbReference type="InterPro" id="IPR015422">
    <property type="entry name" value="PyrdxlP-dep_Trfase_small"/>
</dbReference>
<dbReference type="GO" id="GO:0008483">
    <property type="term" value="F:transaminase activity"/>
    <property type="evidence" value="ECO:0007669"/>
    <property type="project" value="UniProtKB-KW"/>
</dbReference>
<comment type="similarity">
    <text evidence="2 3">Belongs to the DegT/DnrJ/EryC1 family.</text>
</comment>
<gene>
    <name evidence="4" type="ORF">ACFFH7_03745</name>
</gene>
<evidence type="ECO:0000313" key="4">
    <source>
        <dbReference type="EMBL" id="MFC0540578.1"/>
    </source>
</evidence>
<dbReference type="InterPro" id="IPR015421">
    <property type="entry name" value="PyrdxlP-dep_Trfase_major"/>
</dbReference>
<evidence type="ECO:0000256" key="2">
    <source>
        <dbReference type="ARBA" id="ARBA00037999"/>
    </source>
</evidence>
<evidence type="ECO:0000256" key="3">
    <source>
        <dbReference type="RuleBase" id="RU004508"/>
    </source>
</evidence>
<evidence type="ECO:0000256" key="1">
    <source>
        <dbReference type="ARBA" id="ARBA00022898"/>
    </source>
</evidence>
<name>A0ABV6MJX1_9PSEU</name>
<dbReference type="Proteomes" id="UP001589810">
    <property type="component" value="Unassembled WGS sequence"/>
</dbReference>
<evidence type="ECO:0000313" key="5">
    <source>
        <dbReference type="Proteomes" id="UP001589810"/>
    </source>
</evidence>
<keyword evidence="5" id="KW-1185">Reference proteome</keyword>
<dbReference type="PANTHER" id="PTHR30244:SF9">
    <property type="entry name" value="PROTEIN RV3402C"/>
    <property type="match status" value="1"/>
</dbReference>
<proteinExistence type="inferred from homology"/>
<dbReference type="InterPro" id="IPR000653">
    <property type="entry name" value="DegT/StrS_aminotransferase"/>
</dbReference>
<dbReference type="PIRSF" id="PIRSF000390">
    <property type="entry name" value="PLP_StrS"/>
    <property type="match status" value="1"/>
</dbReference>
<reference evidence="4 5" key="1">
    <citation type="submission" date="2024-09" db="EMBL/GenBank/DDBJ databases">
        <authorList>
            <person name="Sun Q."/>
            <person name="Mori K."/>
        </authorList>
    </citation>
    <scope>NUCLEOTIDE SEQUENCE [LARGE SCALE GENOMIC DNA]</scope>
    <source>
        <strain evidence="4 5">TBRC 1432</strain>
    </source>
</reference>
<organism evidence="4 5">
    <name type="scientific">Kutzneria chonburiensis</name>
    <dbReference type="NCBI Taxonomy" id="1483604"/>
    <lineage>
        <taxon>Bacteria</taxon>
        <taxon>Bacillati</taxon>
        <taxon>Actinomycetota</taxon>
        <taxon>Actinomycetes</taxon>
        <taxon>Pseudonocardiales</taxon>
        <taxon>Pseudonocardiaceae</taxon>
        <taxon>Kutzneria</taxon>
    </lineage>
</organism>
<dbReference type="PANTHER" id="PTHR30244">
    <property type="entry name" value="TRANSAMINASE"/>
    <property type="match status" value="1"/>
</dbReference>
<dbReference type="Pfam" id="PF01041">
    <property type="entry name" value="DegT_DnrJ_EryC1"/>
    <property type="match status" value="1"/>
</dbReference>